<gene>
    <name evidence="1" type="ORF">SYV04_11605</name>
</gene>
<dbReference type="RefSeq" id="WP_321545760.1">
    <property type="nucleotide sequence ID" value="NZ_JAXIVS010000003.1"/>
</dbReference>
<comment type="caution">
    <text evidence="1">The sequence shown here is derived from an EMBL/GenBank/DDBJ whole genome shotgun (WGS) entry which is preliminary data.</text>
</comment>
<evidence type="ECO:0000313" key="2">
    <source>
        <dbReference type="Proteomes" id="UP001291309"/>
    </source>
</evidence>
<accession>A0ABU5H0R9</accession>
<dbReference type="EMBL" id="JAXIVS010000003">
    <property type="protein sequence ID" value="MDY7227043.1"/>
    <property type="molecule type" value="Genomic_DNA"/>
</dbReference>
<protein>
    <submittedName>
        <fullName evidence="1">Uncharacterized protein</fullName>
    </submittedName>
</protein>
<organism evidence="1 2">
    <name type="scientific">Hyalangium rubrum</name>
    <dbReference type="NCBI Taxonomy" id="3103134"/>
    <lineage>
        <taxon>Bacteria</taxon>
        <taxon>Pseudomonadati</taxon>
        <taxon>Myxococcota</taxon>
        <taxon>Myxococcia</taxon>
        <taxon>Myxococcales</taxon>
        <taxon>Cystobacterineae</taxon>
        <taxon>Archangiaceae</taxon>
        <taxon>Hyalangium</taxon>
    </lineage>
</organism>
<dbReference type="Proteomes" id="UP001291309">
    <property type="component" value="Unassembled WGS sequence"/>
</dbReference>
<evidence type="ECO:0000313" key="1">
    <source>
        <dbReference type="EMBL" id="MDY7227043.1"/>
    </source>
</evidence>
<reference evidence="1 2" key="1">
    <citation type="submission" date="2023-12" db="EMBL/GenBank/DDBJ databases">
        <title>the genome sequence of Hyalangium sp. s54d21.</title>
        <authorList>
            <person name="Zhang X."/>
        </authorList>
    </citation>
    <scope>NUCLEOTIDE SEQUENCE [LARGE SCALE GENOMIC DNA]</scope>
    <source>
        <strain evidence="2">s54d21</strain>
    </source>
</reference>
<name>A0ABU5H0R9_9BACT</name>
<keyword evidence="2" id="KW-1185">Reference proteome</keyword>
<proteinExistence type="predicted"/>
<sequence>MSSDALTAPRLRFADDRLWTLMRLLAGAVETQDPSTQLYGDGLTTAIFALVGSRREESPAARKGLAPWQLR</sequence>